<evidence type="ECO:0000313" key="1">
    <source>
        <dbReference type="EMBL" id="AFH19821.1"/>
    </source>
</evidence>
<dbReference type="RefSeq" id="YP_007006579.1">
    <property type="nucleotide sequence ID" value="NC_019519.1"/>
</dbReference>
<evidence type="ECO:0000313" key="2">
    <source>
        <dbReference type="Proteomes" id="UP000003754"/>
    </source>
</evidence>
<proteinExistence type="predicted"/>
<reference evidence="1 2" key="1">
    <citation type="submission" date="2011-12" db="EMBL/GenBank/DDBJ databases">
        <title>The genome sequence of the flagella-specific Agrobacterium bacteriophage 7-7-1.</title>
        <authorList>
            <person name="Schmitt R."/>
            <person name="Van den Bossche A."/>
            <person name="Lavigne R."/>
            <person name="Kropinski A.M."/>
        </authorList>
    </citation>
    <scope>NUCLEOTIDE SEQUENCE [LARGE SCALE GENOMIC DNA]</scope>
</reference>
<dbReference type="EMBL" id="JQ312117">
    <property type="protein sequence ID" value="AFH19821.1"/>
    <property type="molecule type" value="Genomic_DNA"/>
</dbReference>
<dbReference type="GeneID" id="14012075"/>
<organism evidence="1 2">
    <name type="scientific">Agrobacterium phage 7-7-1</name>
    <dbReference type="NCBI Taxonomy" id="1161931"/>
    <lineage>
        <taxon>Viruses</taxon>
        <taxon>Duplodnaviria</taxon>
        <taxon>Heunggongvirae</taxon>
        <taxon>Uroviricota</taxon>
        <taxon>Caudoviricetes</taxon>
        <taxon>Schmittlotzvirus</taxon>
        <taxon>Schmittlotzvirus sv771</taxon>
    </lineage>
</organism>
<dbReference type="KEGG" id="vg:14012075"/>
<dbReference type="Proteomes" id="UP000003754">
    <property type="component" value="Segment"/>
</dbReference>
<accession>J7FAG2</accession>
<keyword evidence="2" id="KW-1185">Reference proteome</keyword>
<gene>
    <name evidence="1" type="ORF">7-7-1_000123</name>
</gene>
<protein>
    <submittedName>
        <fullName evidence="1">Uncharacterized protein</fullName>
    </submittedName>
</protein>
<name>J7FAG2_9CAUD</name>
<sequence length="138" mass="16145">MQINFKPWGRFSAFKDQRQIRRFLSDSADIVLKRLKDGLRNPPKSGRLYFGKSKRTIRASVNRALAEYPARDTGDLFRSAKKRVGRDEMEVGTNMFYSRFLREGTSKMARRKMSDTALEESLPKLDGKIGRFAYWKRN</sequence>